<keyword evidence="9 12" id="KW-0949">S-adenosyl-L-methionine</keyword>
<dbReference type="Gene3D" id="3.40.1280.10">
    <property type="match status" value="1"/>
</dbReference>
<feature type="domain" description="Ribosomal RNA small subunit methyltransferase E PUA-like" evidence="14">
    <location>
        <begin position="26"/>
        <end position="71"/>
    </location>
</feature>
<evidence type="ECO:0000256" key="6">
    <source>
        <dbReference type="ARBA" id="ARBA00022552"/>
    </source>
</evidence>
<dbReference type="PANTHER" id="PTHR30027:SF3">
    <property type="entry name" value="16S RRNA (URACIL(1498)-N(3))-METHYLTRANSFERASE"/>
    <property type="match status" value="1"/>
</dbReference>
<keyword evidence="7 12" id="KW-0489">Methyltransferase</keyword>
<dbReference type="EMBL" id="JAHHZF010000003">
    <property type="protein sequence ID" value="MBT9289383.1"/>
    <property type="molecule type" value="Genomic_DNA"/>
</dbReference>
<dbReference type="InterPro" id="IPR046887">
    <property type="entry name" value="RsmE_PUA-like"/>
</dbReference>
<keyword evidence="16" id="KW-1185">Reference proteome</keyword>
<protein>
    <recommendedName>
        <fullName evidence="4 12">Ribosomal RNA small subunit methyltransferase E</fullName>
        <ecNumber evidence="3 12">2.1.1.193</ecNumber>
    </recommendedName>
</protein>
<evidence type="ECO:0000256" key="3">
    <source>
        <dbReference type="ARBA" id="ARBA00012328"/>
    </source>
</evidence>
<evidence type="ECO:0000259" key="13">
    <source>
        <dbReference type="Pfam" id="PF04452"/>
    </source>
</evidence>
<evidence type="ECO:0000256" key="11">
    <source>
        <dbReference type="ARBA" id="ARBA00047944"/>
    </source>
</evidence>
<evidence type="ECO:0000313" key="15">
    <source>
        <dbReference type="EMBL" id="MBT9289383.1"/>
    </source>
</evidence>
<dbReference type="PIRSF" id="PIRSF015601">
    <property type="entry name" value="MTase_slr0722"/>
    <property type="match status" value="1"/>
</dbReference>
<dbReference type="GO" id="GO:0070475">
    <property type="term" value="P:rRNA base methylation"/>
    <property type="evidence" value="ECO:0007669"/>
    <property type="project" value="TreeGrafter"/>
</dbReference>
<comment type="caution">
    <text evidence="15">The sequence shown here is derived from an EMBL/GenBank/DDBJ whole genome shotgun (WGS) entry which is preliminary data.</text>
</comment>
<proteinExistence type="inferred from homology"/>
<sequence length="251" mass="27848">MPPRQDYRLQRLFIRLPLRAGGRIDLTREQANYLLNVLRLDVGAELLVFNGQDGEWRARIVETGRRQGVLEFVEQTRPQTSSADLHYLFAPLKMARLDYMVQKAVEMGCGMLRPVITRHTQVSRINLERMEANVIEAAEQCGILAIPRIAEPVEFKALVDTWPGAEAGRRILFCDEGEENSAPAPVLARLARGPVAVLVGPEGGFSEEERLVLRSKSFVTPIPLGPRILRADTAAVAAMALVQAAIGDWAE</sequence>
<dbReference type="Pfam" id="PF04452">
    <property type="entry name" value="Methyltrans_RNA"/>
    <property type="match status" value="1"/>
</dbReference>
<dbReference type="InterPro" id="IPR029028">
    <property type="entry name" value="Alpha/beta_knot_MTases"/>
</dbReference>
<dbReference type="GO" id="GO:0070042">
    <property type="term" value="F:rRNA (uridine-N3-)-methyltransferase activity"/>
    <property type="evidence" value="ECO:0007669"/>
    <property type="project" value="TreeGrafter"/>
</dbReference>
<evidence type="ECO:0000259" key="14">
    <source>
        <dbReference type="Pfam" id="PF20260"/>
    </source>
</evidence>
<comment type="function">
    <text evidence="10 12">Specifically methylates the N3 position of the uracil ring of uridine 1498 (m3U1498) in 16S rRNA. Acts on the fully assembled 30S ribosomal subunit.</text>
</comment>
<dbReference type="SUPFAM" id="SSF75217">
    <property type="entry name" value="alpha/beta knot"/>
    <property type="match status" value="1"/>
</dbReference>
<comment type="catalytic activity">
    <reaction evidence="11 12">
        <text>uridine(1498) in 16S rRNA + S-adenosyl-L-methionine = N(3)-methyluridine(1498) in 16S rRNA + S-adenosyl-L-homocysteine + H(+)</text>
        <dbReference type="Rhea" id="RHEA:42920"/>
        <dbReference type="Rhea" id="RHEA-COMP:10283"/>
        <dbReference type="Rhea" id="RHEA-COMP:10284"/>
        <dbReference type="ChEBI" id="CHEBI:15378"/>
        <dbReference type="ChEBI" id="CHEBI:57856"/>
        <dbReference type="ChEBI" id="CHEBI:59789"/>
        <dbReference type="ChEBI" id="CHEBI:65315"/>
        <dbReference type="ChEBI" id="CHEBI:74502"/>
        <dbReference type="EC" id="2.1.1.193"/>
    </reaction>
</comment>
<accession>A0A947GAQ4</accession>
<evidence type="ECO:0000256" key="5">
    <source>
        <dbReference type="ARBA" id="ARBA00022490"/>
    </source>
</evidence>
<dbReference type="PANTHER" id="PTHR30027">
    <property type="entry name" value="RIBOSOMAL RNA SMALL SUBUNIT METHYLTRANSFERASE E"/>
    <property type="match status" value="1"/>
</dbReference>
<gene>
    <name evidence="15" type="ORF">KL771_07965</name>
</gene>
<keyword evidence="8 12" id="KW-0808">Transferase</keyword>
<evidence type="ECO:0000256" key="7">
    <source>
        <dbReference type="ARBA" id="ARBA00022603"/>
    </source>
</evidence>
<dbReference type="InterPro" id="IPR015947">
    <property type="entry name" value="PUA-like_sf"/>
</dbReference>
<reference evidence="15 16" key="1">
    <citation type="submission" date="2021-06" db="EMBL/GenBank/DDBJ databases">
        <authorList>
            <person name="Grouzdev D.S."/>
            <person name="Koziaeva V."/>
        </authorList>
    </citation>
    <scope>NUCLEOTIDE SEQUENCE [LARGE SCALE GENOMIC DNA]</scope>
    <source>
        <strain evidence="15 16">22</strain>
    </source>
</reference>
<dbReference type="InterPro" id="IPR006700">
    <property type="entry name" value="RsmE"/>
</dbReference>
<dbReference type="SUPFAM" id="SSF88697">
    <property type="entry name" value="PUA domain-like"/>
    <property type="match status" value="1"/>
</dbReference>
<feature type="domain" description="Ribosomal RNA small subunit methyltransferase E methyltransferase" evidence="13">
    <location>
        <begin position="82"/>
        <end position="243"/>
    </location>
</feature>
<dbReference type="GO" id="GO:0005737">
    <property type="term" value="C:cytoplasm"/>
    <property type="evidence" value="ECO:0007669"/>
    <property type="project" value="UniProtKB-SubCell"/>
</dbReference>
<dbReference type="InterPro" id="IPR046886">
    <property type="entry name" value="RsmE_MTase_dom"/>
</dbReference>
<dbReference type="RefSeq" id="WP_261968013.1">
    <property type="nucleotide sequence ID" value="NZ_JAHHZF010000003.1"/>
</dbReference>
<dbReference type="Pfam" id="PF20260">
    <property type="entry name" value="PUA_4"/>
    <property type="match status" value="1"/>
</dbReference>
<comment type="subcellular location">
    <subcellularLocation>
        <location evidence="1 12">Cytoplasm</location>
    </subcellularLocation>
</comment>
<keyword evidence="5 12" id="KW-0963">Cytoplasm</keyword>
<dbReference type="NCBIfam" id="TIGR00046">
    <property type="entry name" value="RsmE family RNA methyltransferase"/>
    <property type="match status" value="1"/>
</dbReference>
<comment type="similarity">
    <text evidence="2 12">Belongs to the RNA methyltransferase RsmE family.</text>
</comment>
<organism evidence="15 16">
    <name type="scientific">Prosthecodimorpha staleyi</name>
    <dbReference type="NCBI Taxonomy" id="2840188"/>
    <lineage>
        <taxon>Bacteria</taxon>
        <taxon>Pseudomonadati</taxon>
        <taxon>Pseudomonadota</taxon>
        <taxon>Alphaproteobacteria</taxon>
        <taxon>Hyphomicrobiales</taxon>
        <taxon>Ancalomicrobiaceae</taxon>
        <taxon>Prosthecodimorpha</taxon>
    </lineage>
</organism>
<dbReference type="Gene3D" id="2.40.240.20">
    <property type="entry name" value="Hypothetical PUA domain-like, domain 1"/>
    <property type="match status" value="1"/>
</dbReference>
<dbReference type="EC" id="2.1.1.193" evidence="3 12"/>
<evidence type="ECO:0000256" key="1">
    <source>
        <dbReference type="ARBA" id="ARBA00004496"/>
    </source>
</evidence>
<dbReference type="NCBIfam" id="NF008696">
    <property type="entry name" value="PRK11713.3-5"/>
    <property type="match status" value="1"/>
</dbReference>
<dbReference type="InterPro" id="IPR029026">
    <property type="entry name" value="tRNA_m1G_MTases_N"/>
</dbReference>
<name>A0A947GAQ4_9HYPH</name>
<evidence type="ECO:0000256" key="12">
    <source>
        <dbReference type="PIRNR" id="PIRNR015601"/>
    </source>
</evidence>
<dbReference type="Proteomes" id="UP000766595">
    <property type="component" value="Unassembled WGS sequence"/>
</dbReference>
<dbReference type="AlphaFoldDB" id="A0A947GAQ4"/>
<keyword evidence="6 12" id="KW-0698">rRNA processing</keyword>
<evidence type="ECO:0000313" key="16">
    <source>
        <dbReference type="Proteomes" id="UP000766595"/>
    </source>
</evidence>
<evidence type="ECO:0000256" key="8">
    <source>
        <dbReference type="ARBA" id="ARBA00022679"/>
    </source>
</evidence>
<evidence type="ECO:0000256" key="9">
    <source>
        <dbReference type="ARBA" id="ARBA00022691"/>
    </source>
</evidence>
<evidence type="ECO:0000256" key="2">
    <source>
        <dbReference type="ARBA" id="ARBA00005528"/>
    </source>
</evidence>
<dbReference type="CDD" id="cd18084">
    <property type="entry name" value="RsmE-like"/>
    <property type="match status" value="1"/>
</dbReference>
<evidence type="ECO:0000256" key="4">
    <source>
        <dbReference type="ARBA" id="ARBA00013673"/>
    </source>
</evidence>
<evidence type="ECO:0000256" key="10">
    <source>
        <dbReference type="ARBA" id="ARBA00025699"/>
    </source>
</evidence>